<dbReference type="Gene3D" id="1.10.287.70">
    <property type="match status" value="1"/>
</dbReference>
<keyword evidence="10" id="KW-1071">Ligand-gated ion channel</keyword>
<proteinExistence type="predicted"/>
<keyword evidence="2" id="KW-0813">Transport</keyword>
<evidence type="ECO:0000256" key="9">
    <source>
        <dbReference type="ARBA" id="ARBA00023180"/>
    </source>
</evidence>
<dbReference type="PANTHER" id="PTHR42643">
    <property type="entry name" value="IONOTROPIC RECEPTOR 20A-RELATED"/>
    <property type="match status" value="1"/>
</dbReference>
<evidence type="ECO:0000256" key="2">
    <source>
        <dbReference type="ARBA" id="ARBA00022448"/>
    </source>
</evidence>
<dbReference type="AlphaFoldDB" id="A0AAN9TEW0"/>
<dbReference type="Gene3D" id="3.40.190.10">
    <property type="entry name" value="Periplasmic binding protein-like II"/>
    <property type="match status" value="1"/>
</dbReference>
<dbReference type="GO" id="GO:0005886">
    <property type="term" value="C:plasma membrane"/>
    <property type="evidence" value="ECO:0007669"/>
    <property type="project" value="UniProtKB-SubCell"/>
</dbReference>
<dbReference type="InterPro" id="IPR019594">
    <property type="entry name" value="Glu/Gly-bd"/>
</dbReference>
<dbReference type="Proteomes" id="UP001367676">
    <property type="component" value="Unassembled WGS sequence"/>
</dbReference>
<comment type="subcellular location">
    <subcellularLocation>
        <location evidence="1">Cell membrane</location>
        <topology evidence="1">Multi-pass membrane protein</topology>
    </subcellularLocation>
</comment>
<organism evidence="14 15">
    <name type="scientific">Parthenolecanium corni</name>
    <dbReference type="NCBI Taxonomy" id="536013"/>
    <lineage>
        <taxon>Eukaryota</taxon>
        <taxon>Metazoa</taxon>
        <taxon>Ecdysozoa</taxon>
        <taxon>Arthropoda</taxon>
        <taxon>Hexapoda</taxon>
        <taxon>Insecta</taxon>
        <taxon>Pterygota</taxon>
        <taxon>Neoptera</taxon>
        <taxon>Paraneoptera</taxon>
        <taxon>Hemiptera</taxon>
        <taxon>Sternorrhyncha</taxon>
        <taxon>Coccoidea</taxon>
        <taxon>Coccidae</taxon>
        <taxon>Parthenolecanium</taxon>
    </lineage>
</organism>
<dbReference type="Pfam" id="PF10613">
    <property type="entry name" value="Lig_chan-Glu_bd"/>
    <property type="match status" value="1"/>
</dbReference>
<evidence type="ECO:0000256" key="5">
    <source>
        <dbReference type="ARBA" id="ARBA00022989"/>
    </source>
</evidence>
<keyword evidence="11" id="KW-0407">Ion channel</keyword>
<sequence>MSVQSVVLLVIVLQVFLLSFSLATIYFSYRRENASEFKETFVFRICSVILEETEWKYMSIIMLDAAEMELSEDFMTNFHDEVSSVTLTNSTIEPPSSRAALLIFGNIGTLFDAISFQLPIWIPDTSYVILVREFPPTSDSVFRDLWIRHHVTNVLMIAWQEPGEVQSYNPFFDRLTQNQVETSSPANTTNTTNNIRKIMRNKMSNLNGHPIRVTMFPTRLKAIPLPNGTFTGYDGIILSTLAKHMNFTPIITIPPDGHKYGWKEKNGTFTGSIGEIVYGRADIAFNGVFIKHYHSEDIQFTTPVHFDQVCFVVPKALTKPKWKTVFLTFDLSIWISVWFSYWIVLVVWFVIRRTKEAHFDKLLLSVNLYRIFLMMPINRIRSTLSERIIVLSSVLFAFVVASSFQGSMIKFLTYETYEQDMSQIAELAESNLPIMTASLNLKELFETDENPIMSKLLTKFLWRENNSDILGQISQKRNAAAIGRKSDMEEKIAASYVKNNQILLHIVEECPRSYHIAYLVPKMSPYIAVFNDVINYFIEAGITNSWFIHAKPFRSLTDYHTSLKQTQVVFTFENVRIAFMILVSGLVLSCFVFVGEVVRAYFERFSLSGTNNLNQ</sequence>
<keyword evidence="7 12" id="KW-0472">Membrane</keyword>
<feature type="transmembrane region" description="Helical" evidence="12">
    <location>
        <begin position="331"/>
        <end position="351"/>
    </location>
</feature>
<protein>
    <recommendedName>
        <fullName evidence="13">Ionotropic glutamate receptor L-glutamate and glycine-binding domain-containing protein</fullName>
    </recommendedName>
</protein>
<evidence type="ECO:0000313" key="14">
    <source>
        <dbReference type="EMBL" id="KAK7583914.1"/>
    </source>
</evidence>
<evidence type="ECO:0000256" key="1">
    <source>
        <dbReference type="ARBA" id="ARBA00004651"/>
    </source>
</evidence>
<evidence type="ECO:0000256" key="10">
    <source>
        <dbReference type="ARBA" id="ARBA00023286"/>
    </source>
</evidence>
<feature type="transmembrane region" description="Helical" evidence="12">
    <location>
        <begin position="384"/>
        <end position="404"/>
    </location>
</feature>
<keyword evidence="4 12" id="KW-0812">Transmembrane</keyword>
<evidence type="ECO:0000256" key="7">
    <source>
        <dbReference type="ARBA" id="ARBA00023136"/>
    </source>
</evidence>
<keyword evidence="9" id="KW-0325">Glycoprotein</keyword>
<feature type="transmembrane region" description="Helical" evidence="12">
    <location>
        <begin position="577"/>
        <end position="598"/>
    </location>
</feature>
<evidence type="ECO:0000259" key="13">
    <source>
        <dbReference type="SMART" id="SM00918"/>
    </source>
</evidence>
<evidence type="ECO:0000256" key="4">
    <source>
        <dbReference type="ARBA" id="ARBA00022692"/>
    </source>
</evidence>
<keyword evidence="15" id="KW-1185">Reference proteome</keyword>
<dbReference type="PANTHER" id="PTHR42643:SF38">
    <property type="entry name" value="IONOTROPIC RECEPTOR 100A"/>
    <property type="match status" value="1"/>
</dbReference>
<evidence type="ECO:0000256" key="3">
    <source>
        <dbReference type="ARBA" id="ARBA00022475"/>
    </source>
</evidence>
<evidence type="ECO:0000256" key="11">
    <source>
        <dbReference type="ARBA" id="ARBA00023303"/>
    </source>
</evidence>
<feature type="domain" description="Ionotropic glutamate receptor L-glutamate and glycine-binding" evidence="13">
    <location>
        <begin position="217"/>
        <end position="278"/>
    </location>
</feature>
<dbReference type="SMART" id="SM00918">
    <property type="entry name" value="Lig_chan-Glu_bd"/>
    <property type="match status" value="1"/>
</dbReference>
<dbReference type="EMBL" id="JBBCAQ010000032">
    <property type="protein sequence ID" value="KAK7583914.1"/>
    <property type="molecule type" value="Genomic_DNA"/>
</dbReference>
<gene>
    <name evidence="14" type="ORF">V9T40_004877</name>
</gene>
<dbReference type="InterPro" id="IPR052192">
    <property type="entry name" value="Insect_Ionotropic_Sensory_Rcpt"/>
</dbReference>
<evidence type="ECO:0000256" key="8">
    <source>
        <dbReference type="ARBA" id="ARBA00023170"/>
    </source>
</evidence>
<accession>A0AAN9TEW0</accession>
<keyword evidence="3" id="KW-1003">Cell membrane</keyword>
<evidence type="ECO:0000256" key="12">
    <source>
        <dbReference type="SAM" id="Phobius"/>
    </source>
</evidence>
<comment type="caution">
    <text evidence="14">The sequence shown here is derived from an EMBL/GenBank/DDBJ whole genome shotgun (WGS) entry which is preliminary data.</text>
</comment>
<reference evidence="14 15" key="1">
    <citation type="submission" date="2024-03" db="EMBL/GenBank/DDBJ databases">
        <title>Adaptation during the transition from Ophiocordyceps entomopathogen to insect associate is accompanied by gene loss and intensified selection.</title>
        <authorList>
            <person name="Ward C.M."/>
            <person name="Onetto C.A."/>
            <person name="Borneman A.R."/>
        </authorList>
    </citation>
    <scope>NUCLEOTIDE SEQUENCE [LARGE SCALE GENOMIC DNA]</scope>
    <source>
        <strain evidence="14">AWRI1</strain>
        <tissue evidence="14">Single Adult Female</tissue>
    </source>
</reference>
<dbReference type="SUPFAM" id="SSF53850">
    <property type="entry name" value="Periplasmic binding protein-like II"/>
    <property type="match status" value="1"/>
</dbReference>
<keyword evidence="8" id="KW-0675">Receptor</keyword>
<keyword evidence="6" id="KW-0406">Ion transport</keyword>
<keyword evidence="5 12" id="KW-1133">Transmembrane helix</keyword>
<evidence type="ECO:0000313" key="15">
    <source>
        <dbReference type="Proteomes" id="UP001367676"/>
    </source>
</evidence>
<dbReference type="GO" id="GO:0015276">
    <property type="term" value="F:ligand-gated monoatomic ion channel activity"/>
    <property type="evidence" value="ECO:0007669"/>
    <property type="project" value="InterPro"/>
</dbReference>
<name>A0AAN9TEW0_9HEMI</name>
<evidence type="ECO:0000256" key="6">
    <source>
        <dbReference type="ARBA" id="ARBA00023065"/>
    </source>
</evidence>